<gene>
    <name evidence="3" type="ORF">NIIDMKKI_23940</name>
</gene>
<keyword evidence="2" id="KW-0560">Oxidoreductase</keyword>
<sequence>MSKTVVIGASSGLGRCIGIGLAQRGDDVALLARRLERTQAAANEAGPGAIALECDVTDEASCRSAIAAAAEALGGIDNLVYAPAISPLVRLVDTDADTWRQVFDTNVIGAAVATAAAVPHLAAASGKAVYLSSDTGGYTPPWPGLGAYGVSKAALQRLVEAWRAEHPGIGFTCLIVGECAGGEGDARTGMNIGWDGDLARKAYPLWLSAGTMPGKLMPVEDLVNVVHTILRTDAATSMPIVVARGHRLPADRFSTPVRGAGLTRSVSVTPERYRAARFFAVALRPAKSAWRHPVIRLQRPADPAFSAARVTCSSQ</sequence>
<evidence type="ECO:0000313" key="4">
    <source>
        <dbReference type="Proteomes" id="UP000516380"/>
    </source>
</evidence>
<evidence type="ECO:0000313" key="3">
    <source>
        <dbReference type="EMBL" id="BCI87188.1"/>
    </source>
</evidence>
<dbReference type="Gene3D" id="3.40.50.720">
    <property type="entry name" value="NAD(P)-binding Rossmann-like Domain"/>
    <property type="match status" value="1"/>
</dbReference>
<name>A0A7G1IF92_MYCKA</name>
<dbReference type="EMBL" id="AP023343">
    <property type="protein sequence ID" value="BCI87188.1"/>
    <property type="molecule type" value="Genomic_DNA"/>
</dbReference>
<organism evidence="3 4">
    <name type="scientific">Mycobacterium kansasii</name>
    <dbReference type="NCBI Taxonomy" id="1768"/>
    <lineage>
        <taxon>Bacteria</taxon>
        <taxon>Bacillati</taxon>
        <taxon>Actinomycetota</taxon>
        <taxon>Actinomycetes</taxon>
        <taxon>Mycobacteriales</taxon>
        <taxon>Mycobacteriaceae</taxon>
        <taxon>Mycobacterium</taxon>
    </lineage>
</organism>
<dbReference type="PRINTS" id="PR00081">
    <property type="entry name" value="GDHRDH"/>
</dbReference>
<dbReference type="GO" id="GO:0016491">
    <property type="term" value="F:oxidoreductase activity"/>
    <property type="evidence" value="ECO:0007669"/>
    <property type="project" value="UniProtKB-KW"/>
</dbReference>
<dbReference type="AlphaFoldDB" id="A0A7G1IF92"/>
<dbReference type="InterPro" id="IPR036291">
    <property type="entry name" value="NAD(P)-bd_dom_sf"/>
</dbReference>
<dbReference type="Pfam" id="PF00106">
    <property type="entry name" value="adh_short"/>
    <property type="match status" value="1"/>
</dbReference>
<comment type="similarity">
    <text evidence="1">Belongs to the short-chain dehydrogenases/reductases (SDR) family.</text>
</comment>
<accession>A0A7G1IF92</accession>
<dbReference type="InterPro" id="IPR002347">
    <property type="entry name" value="SDR_fam"/>
</dbReference>
<dbReference type="Proteomes" id="UP000516380">
    <property type="component" value="Chromosome"/>
</dbReference>
<reference evidence="3 4" key="1">
    <citation type="submission" date="2020-07" db="EMBL/GenBank/DDBJ databases">
        <title>Mycobacterium kansasii (former subtype) with zoonotic potential isolated from diseased indoor pet cat, Japan.</title>
        <authorList>
            <person name="Fukano H."/>
            <person name="Terazono T."/>
            <person name="Hoshino Y."/>
        </authorList>
    </citation>
    <scope>NUCLEOTIDE SEQUENCE [LARGE SCALE GENOMIC DNA]</scope>
    <source>
        <strain evidence="3 4">Kuro-I</strain>
    </source>
</reference>
<dbReference type="PANTHER" id="PTHR43669">
    <property type="entry name" value="5-KETO-D-GLUCONATE 5-REDUCTASE"/>
    <property type="match status" value="1"/>
</dbReference>
<proteinExistence type="inferred from homology"/>
<evidence type="ECO:0000256" key="1">
    <source>
        <dbReference type="ARBA" id="ARBA00006484"/>
    </source>
</evidence>
<dbReference type="PANTHER" id="PTHR43669:SF3">
    <property type="entry name" value="ALCOHOL DEHYDROGENASE, PUTATIVE (AFU_ORTHOLOGUE AFUA_3G03445)-RELATED"/>
    <property type="match status" value="1"/>
</dbReference>
<keyword evidence="4" id="KW-1185">Reference proteome</keyword>
<dbReference type="SUPFAM" id="SSF51735">
    <property type="entry name" value="NAD(P)-binding Rossmann-fold domains"/>
    <property type="match status" value="1"/>
</dbReference>
<dbReference type="CDD" id="cd05233">
    <property type="entry name" value="SDR_c"/>
    <property type="match status" value="1"/>
</dbReference>
<evidence type="ECO:0000256" key="2">
    <source>
        <dbReference type="ARBA" id="ARBA00023002"/>
    </source>
</evidence>
<protein>
    <submittedName>
        <fullName evidence="3">Oxidoreductase</fullName>
    </submittedName>
</protein>